<dbReference type="EMBL" id="JAGIZQ010000005">
    <property type="protein sequence ID" value="KAH6627921.1"/>
    <property type="molecule type" value="Genomic_DNA"/>
</dbReference>
<proteinExistence type="predicted"/>
<sequence length="548" mass="61949">MSIKKSPLHCLAEPSGLEPLHSKVAYSAARHPLSYSFVISVHESEYAFLHFLFGLFHLAANDISNQLGTLPGKHHNIETTSTELAHSSPEPSIISKLATLPEPELVRYRIEYAGRESGSVFVDGRRAPLDASKEHPIFEYVDVRLSSKDTVDASTKEEDISKTDNGKGHAYINILSPAVAEALRCVVDYFPDLDFSENIIKIPEPYSVFLAQVESSTCPNRWAAKHIAIVQDFGRTSTTTLTITASTSLMLSRPYSSSLSTAPQTPTNSEKRIPELKAFPCEYLRFADDIDEEEVAAVKQYFVNRGKKWYDLRRGVRCCHFDGFTSSFPRRDFTKTQNGERRELSQGLKQPSGPQQICTCAACDETIYRHAVAPKFSDIGVKPENIEANLLSWFKAAENWGAIMLIDEADIYMEQRQIHYPEFEDEDRDRLWDTFFHKLEEDREATMRITQAAKDYVQSQELRALRWNGREIRNAFQVAVALAEAKNQKDKEGRVVIQSDHIKASVHMSREFGEYLAKVHKGDLSKRASLLGNRYDAFGKEASGTTKY</sequence>
<name>A0ACB7P2J3_9PEZI</name>
<protein>
    <submittedName>
        <fullName evidence="1">Uncharacterized protein</fullName>
    </submittedName>
</protein>
<comment type="caution">
    <text evidence="1">The sequence shown here is derived from an EMBL/GenBank/DDBJ whole genome shotgun (WGS) entry which is preliminary data.</text>
</comment>
<dbReference type="Proteomes" id="UP000724584">
    <property type="component" value="Unassembled WGS sequence"/>
</dbReference>
<organism evidence="1 2">
    <name type="scientific">Chaetomium tenue</name>
    <dbReference type="NCBI Taxonomy" id="1854479"/>
    <lineage>
        <taxon>Eukaryota</taxon>
        <taxon>Fungi</taxon>
        <taxon>Dikarya</taxon>
        <taxon>Ascomycota</taxon>
        <taxon>Pezizomycotina</taxon>
        <taxon>Sordariomycetes</taxon>
        <taxon>Sordariomycetidae</taxon>
        <taxon>Sordariales</taxon>
        <taxon>Chaetomiaceae</taxon>
        <taxon>Chaetomium</taxon>
    </lineage>
</organism>
<keyword evidence="2" id="KW-1185">Reference proteome</keyword>
<reference evidence="1 2" key="1">
    <citation type="journal article" date="2021" name="Nat. Commun.">
        <title>Genetic determinants of endophytism in the Arabidopsis root mycobiome.</title>
        <authorList>
            <person name="Mesny F."/>
            <person name="Miyauchi S."/>
            <person name="Thiergart T."/>
            <person name="Pickel B."/>
            <person name="Atanasova L."/>
            <person name="Karlsson M."/>
            <person name="Huettel B."/>
            <person name="Barry K.W."/>
            <person name="Haridas S."/>
            <person name="Chen C."/>
            <person name="Bauer D."/>
            <person name="Andreopoulos W."/>
            <person name="Pangilinan J."/>
            <person name="LaButti K."/>
            <person name="Riley R."/>
            <person name="Lipzen A."/>
            <person name="Clum A."/>
            <person name="Drula E."/>
            <person name="Henrissat B."/>
            <person name="Kohler A."/>
            <person name="Grigoriev I.V."/>
            <person name="Martin F.M."/>
            <person name="Hacquard S."/>
        </authorList>
    </citation>
    <scope>NUCLEOTIDE SEQUENCE [LARGE SCALE GENOMIC DNA]</scope>
    <source>
        <strain evidence="1 2">MPI-SDFR-AT-0079</strain>
    </source>
</reference>
<accession>A0ACB7P2J3</accession>
<gene>
    <name evidence="1" type="ORF">F5144DRAFT_594047</name>
</gene>
<evidence type="ECO:0000313" key="2">
    <source>
        <dbReference type="Proteomes" id="UP000724584"/>
    </source>
</evidence>
<evidence type="ECO:0000313" key="1">
    <source>
        <dbReference type="EMBL" id="KAH6627921.1"/>
    </source>
</evidence>